<evidence type="ECO:0000256" key="1">
    <source>
        <dbReference type="SAM" id="MobiDB-lite"/>
    </source>
</evidence>
<feature type="region of interest" description="Disordered" evidence="1">
    <location>
        <begin position="63"/>
        <end position="88"/>
    </location>
</feature>
<gene>
    <name evidence="2" type="ORF">AVEN_181415_1</name>
</gene>
<organism evidence="2 3">
    <name type="scientific">Araneus ventricosus</name>
    <name type="common">Orbweaver spider</name>
    <name type="synonym">Epeira ventricosa</name>
    <dbReference type="NCBI Taxonomy" id="182803"/>
    <lineage>
        <taxon>Eukaryota</taxon>
        <taxon>Metazoa</taxon>
        <taxon>Ecdysozoa</taxon>
        <taxon>Arthropoda</taxon>
        <taxon>Chelicerata</taxon>
        <taxon>Arachnida</taxon>
        <taxon>Araneae</taxon>
        <taxon>Araneomorphae</taxon>
        <taxon>Entelegynae</taxon>
        <taxon>Araneoidea</taxon>
        <taxon>Araneidae</taxon>
        <taxon>Araneus</taxon>
    </lineage>
</organism>
<dbReference type="Proteomes" id="UP000499080">
    <property type="component" value="Unassembled WGS sequence"/>
</dbReference>
<comment type="caution">
    <text evidence="2">The sequence shown here is derived from an EMBL/GenBank/DDBJ whole genome shotgun (WGS) entry which is preliminary data.</text>
</comment>
<feature type="non-terminal residue" evidence="2">
    <location>
        <position position="88"/>
    </location>
</feature>
<protein>
    <submittedName>
        <fullName evidence="2">Uncharacterized protein</fullName>
    </submittedName>
</protein>
<evidence type="ECO:0000313" key="3">
    <source>
        <dbReference type="Proteomes" id="UP000499080"/>
    </source>
</evidence>
<evidence type="ECO:0000313" key="2">
    <source>
        <dbReference type="EMBL" id="GBN70192.1"/>
    </source>
</evidence>
<dbReference type="EMBL" id="BGPR01142302">
    <property type="protein sequence ID" value="GBN70192.1"/>
    <property type="molecule type" value="Genomic_DNA"/>
</dbReference>
<keyword evidence="3" id="KW-1185">Reference proteome</keyword>
<dbReference type="AlphaFoldDB" id="A0A4Y2R3D7"/>
<proteinExistence type="predicted"/>
<sequence length="88" mass="10005">MWSCAKLLKMKGNGKFHPQKKGAGRPGSYRRSCWKTKGNRKCIIGKALDQNVVPDLLLKMSGTGNAHHRSSWTTRVPNEEQYELEPKH</sequence>
<name>A0A4Y2R3D7_ARAVE</name>
<accession>A0A4Y2R3D7</accession>
<reference evidence="2 3" key="1">
    <citation type="journal article" date="2019" name="Sci. Rep.">
        <title>Orb-weaving spider Araneus ventricosus genome elucidates the spidroin gene catalogue.</title>
        <authorList>
            <person name="Kono N."/>
            <person name="Nakamura H."/>
            <person name="Ohtoshi R."/>
            <person name="Moran D.A.P."/>
            <person name="Shinohara A."/>
            <person name="Yoshida Y."/>
            <person name="Fujiwara M."/>
            <person name="Mori M."/>
            <person name="Tomita M."/>
            <person name="Arakawa K."/>
        </authorList>
    </citation>
    <scope>NUCLEOTIDE SEQUENCE [LARGE SCALE GENOMIC DNA]</scope>
</reference>